<evidence type="ECO:0000256" key="4">
    <source>
        <dbReference type="ARBA" id="ARBA00022516"/>
    </source>
</evidence>
<organism evidence="20 21">
    <name type="scientific">Mucilaginibacter xinganensis</name>
    <dbReference type="NCBI Taxonomy" id="1234841"/>
    <lineage>
        <taxon>Bacteria</taxon>
        <taxon>Pseudomonadati</taxon>
        <taxon>Bacteroidota</taxon>
        <taxon>Sphingobacteriia</taxon>
        <taxon>Sphingobacteriales</taxon>
        <taxon>Sphingobacteriaceae</taxon>
        <taxon>Mucilaginibacter</taxon>
    </lineage>
</organism>
<evidence type="ECO:0000256" key="17">
    <source>
        <dbReference type="PIRSR" id="PIRSR600829-3"/>
    </source>
</evidence>
<name>A0A223NUK8_9SPHI</name>
<dbReference type="EMBL" id="CP022743">
    <property type="protein sequence ID" value="ASU33575.1"/>
    <property type="molecule type" value="Genomic_DNA"/>
</dbReference>
<feature type="binding site" evidence="18">
    <location>
        <position position="70"/>
    </location>
    <ligand>
        <name>a divalent metal cation</name>
        <dbReference type="ChEBI" id="CHEBI:60240"/>
    </ligand>
</feature>
<sequence length="122" mass="13443">MKKLIRSFGYAFKGLAYATTSQLNFRIHLFATALALLLGYLLHIAAGEWQWIMLCITIVLVTEIFNTMIETLVDLVSPDYNEKAGRVKDMAAGAVVIAAAFALITGIIIFLPKLLLLFNHAA</sequence>
<comment type="similarity">
    <text evidence="2">Belongs to the bacterial diacylglycerol kinase family.</text>
</comment>
<dbReference type="InterPro" id="IPR000829">
    <property type="entry name" value="DAGK"/>
</dbReference>
<gene>
    <name evidence="20" type="ORF">MuYL_1679</name>
</gene>
<evidence type="ECO:0000256" key="14">
    <source>
        <dbReference type="ARBA" id="ARBA00023264"/>
    </source>
</evidence>
<evidence type="ECO:0000256" key="6">
    <source>
        <dbReference type="ARBA" id="ARBA00022692"/>
    </source>
</evidence>
<dbReference type="GO" id="GO:0005524">
    <property type="term" value="F:ATP binding"/>
    <property type="evidence" value="ECO:0007669"/>
    <property type="project" value="UniProtKB-KW"/>
</dbReference>
<accession>A0A223NUK8</accession>
<evidence type="ECO:0000256" key="13">
    <source>
        <dbReference type="ARBA" id="ARBA00023209"/>
    </source>
</evidence>
<dbReference type="GO" id="GO:0008654">
    <property type="term" value="P:phospholipid biosynthetic process"/>
    <property type="evidence" value="ECO:0007669"/>
    <property type="project" value="UniProtKB-KW"/>
</dbReference>
<dbReference type="AlphaFoldDB" id="A0A223NUK8"/>
<evidence type="ECO:0000313" key="20">
    <source>
        <dbReference type="EMBL" id="ASU33575.1"/>
    </source>
</evidence>
<dbReference type="RefSeq" id="WP_094570014.1">
    <property type="nucleotide sequence ID" value="NZ_CP022743.1"/>
</dbReference>
<feature type="transmembrane region" description="Helical" evidence="19">
    <location>
        <begin position="51"/>
        <end position="69"/>
    </location>
</feature>
<evidence type="ECO:0000256" key="3">
    <source>
        <dbReference type="ARBA" id="ARBA00022475"/>
    </source>
</evidence>
<feature type="binding site" evidence="17">
    <location>
        <begin position="88"/>
        <end position="89"/>
    </location>
    <ligand>
        <name>ATP</name>
        <dbReference type="ChEBI" id="CHEBI:30616"/>
    </ligand>
</feature>
<keyword evidence="8 20" id="KW-0418">Kinase</keyword>
<dbReference type="GO" id="GO:0016301">
    <property type="term" value="F:kinase activity"/>
    <property type="evidence" value="ECO:0007669"/>
    <property type="project" value="UniProtKB-KW"/>
</dbReference>
<keyword evidence="13" id="KW-0594">Phospholipid biosynthesis</keyword>
<keyword evidence="5" id="KW-0808">Transferase</keyword>
<evidence type="ECO:0000256" key="5">
    <source>
        <dbReference type="ARBA" id="ARBA00022679"/>
    </source>
</evidence>
<dbReference type="CDD" id="cd14265">
    <property type="entry name" value="UDPK_IM_like"/>
    <property type="match status" value="1"/>
</dbReference>
<dbReference type="Pfam" id="PF01219">
    <property type="entry name" value="DAGK_prokar"/>
    <property type="match status" value="1"/>
</dbReference>
<protein>
    <submittedName>
        <fullName evidence="20">Diacylglycerol kinase</fullName>
    </submittedName>
</protein>
<dbReference type="Gene3D" id="1.10.287.3610">
    <property type="match status" value="1"/>
</dbReference>
<keyword evidence="21" id="KW-1185">Reference proteome</keyword>
<evidence type="ECO:0000256" key="7">
    <source>
        <dbReference type="ARBA" id="ARBA00022741"/>
    </source>
</evidence>
<evidence type="ECO:0000313" key="21">
    <source>
        <dbReference type="Proteomes" id="UP000215002"/>
    </source>
</evidence>
<keyword evidence="14" id="KW-1208">Phospholipid metabolism</keyword>
<dbReference type="GO" id="GO:0005886">
    <property type="term" value="C:plasma membrane"/>
    <property type="evidence" value="ECO:0007669"/>
    <property type="project" value="UniProtKB-SubCell"/>
</dbReference>
<evidence type="ECO:0000256" key="1">
    <source>
        <dbReference type="ARBA" id="ARBA00004651"/>
    </source>
</evidence>
<evidence type="ECO:0000256" key="11">
    <source>
        <dbReference type="ARBA" id="ARBA00023098"/>
    </source>
</evidence>
<dbReference type="PANTHER" id="PTHR34299">
    <property type="entry name" value="DIACYLGLYCEROL KINASE"/>
    <property type="match status" value="1"/>
</dbReference>
<keyword evidence="10 19" id="KW-1133">Transmembrane helix</keyword>
<keyword evidence="3" id="KW-1003">Cell membrane</keyword>
<dbReference type="Proteomes" id="UP000215002">
    <property type="component" value="Chromosome"/>
</dbReference>
<evidence type="ECO:0000256" key="10">
    <source>
        <dbReference type="ARBA" id="ARBA00022989"/>
    </source>
</evidence>
<evidence type="ECO:0000256" key="19">
    <source>
        <dbReference type="SAM" id="Phobius"/>
    </source>
</evidence>
<dbReference type="KEGG" id="muc:MuYL_1679"/>
<feature type="active site" description="Proton acceptor" evidence="15">
    <location>
        <position position="63"/>
    </location>
</feature>
<feature type="transmembrane region" description="Helical" evidence="19">
    <location>
        <begin position="27"/>
        <end position="45"/>
    </location>
</feature>
<keyword evidence="18" id="KW-0460">Magnesium</keyword>
<keyword evidence="4" id="KW-0444">Lipid biosynthesis</keyword>
<feature type="binding site" evidence="16">
    <location>
        <position position="63"/>
    </location>
    <ligand>
        <name>substrate</name>
    </ligand>
</feature>
<feature type="transmembrane region" description="Helical" evidence="19">
    <location>
        <begin position="90"/>
        <end position="111"/>
    </location>
</feature>
<evidence type="ECO:0000256" key="2">
    <source>
        <dbReference type="ARBA" id="ARBA00005967"/>
    </source>
</evidence>
<keyword evidence="12 19" id="KW-0472">Membrane</keyword>
<feature type="binding site" evidence="17">
    <location>
        <position position="10"/>
    </location>
    <ligand>
        <name>ATP</name>
        <dbReference type="ChEBI" id="CHEBI:30616"/>
    </ligand>
</feature>
<evidence type="ECO:0000256" key="9">
    <source>
        <dbReference type="ARBA" id="ARBA00022840"/>
    </source>
</evidence>
<proteinExistence type="inferred from homology"/>
<reference evidence="20 21" key="1">
    <citation type="submission" date="2017-08" db="EMBL/GenBank/DDBJ databases">
        <title>Complete genome sequence of Mucilaginibacter sp. strain BJC16-A31.</title>
        <authorList>
            <consortium name="Henan University of Science and Technology"/>
            <person name="You X."/>
        </authorList>
    </citation>
    <scope>NUCLEOTIDE SEQUENCE [LARGE SCALE GENOMIC DNA]</scope>
    <source>
        <strain evidence="20 21">BJC16-A31</strain>
    </source>
</reference>
<keyword evidence="11" id="KW-0443">Lipid metabolism</keyword>
<evidence type="ECO:0000256" key="12">
    <source>
        <dbReference type="ARBA" id="ARBA00023136"/>
    </source>
</evidence>
<dbReference type="OrthoDB" id="1493837at2"/>
<dbReference type="PANTHER" id="PTHR34299:SF1">
    <property type="entry name" value="DIACYLGLYCEROL KINASE"/>
    <property type="match status" value="1"/>
</dbReference>
<evidence type="ECO:0000256" key="8">
    <source>
        <dbReference type="ARBA" id="ARBA00022777"/>
    </source>
</evidence>
<keyword evidence="6 19" id="KW-0812">Transmembrane</keyword>
<dbReference type="InterPro" id="IPR036945">
    <property type="entry name" value="DAGK_sf"/>
</dbReference>
<comment type="subcellular location">
    <subcellularLocation>
        <location evidence="1">Cell membrane</location>
        <topology evidence="1">Multi-pass membrane protein</topology>
    </subcellularLocation>
</comment>
<feature type="binding site" evidence="17">
    <location>
        <position position="70"/>
    </location>
    <ligand>
        <name>ATP</name>
        <dbReference type="ChEBI" id="CHEBI:30616"/>
    </ligand>
</feature>
<keyword evidence="18" id="KW-0479">Metal-binding</keyword>
<evidence type="ECO:0000256" key="15">
    <source>
        <dbReference type="PIRSR" id="PIRSR600829-1"/>
    </source>
</evidence>
<evidence type="ECO:0000256" key="16">
    <source>
        <dbReference type="PIRSR" id="PIRSR600829-2"/>
    </source>
</evidence>
<keyword evidence="9 17" id="KW-0067">ATP-binding</keyword>
<comment type="cofactor">
    <cofactor evidence="18">
        <name>Mg(2+)</name>
        <dbReference type="ChEBI" id="CHEBI:18420"/>
    </cofactor>
    <text evidence="18">Mn(2+), Zn(2+), Cd(2+) and Co(2+) support activity to lesser extents.</text>
</comment>
<dbReference type="InterPro" id="IPR033717">
    <property type="entry name" value="UDPK"/>
</dbReference>
<keyword evidence="7 17" id="KW-0547">Nucleotide-binding</keyword>
<evidence type="ECO:0000256" key="18">
    <source>
        <dbReference type="PIRSR" id="PIRSR600829-4"/>
    </source>
</evidence>
<dbReference type="GO" id="GO:0046872">
    <property type="term" value="F:metal ion binding"/>
    <property type="evidence" value="ECO:0007669"/>
    <property type="project" value="UniProtKB-KW"/>
</dbReference>